<proteinExistence type="predicted"/>
<dbReference type="SUPFAM" id="SSF57184">
    <property type="entry name" value="Growth factor receptor domain"/>
    <property type="match status" value="2"/>
</dbReference>
<dbReference type="CDD" id="cd00064">
    <property type="entry name" value="FU"/>
    <property type="match status" value="1"/>
</dbReference>
<reference evidence="2" key="1">
    <citation type="submission" date="2012-02" db="EMBL/GenBank/DDBJ databases">
        <title>Genome sequencing of Giardia lamblia Genotypes A2 and B isolates (DH and GS) and comparative analysis with the genomes of Genotypes A1 and E (WB and Pig).</title>
        <authorList>
            <person name="Adam R."/>
            <person name="Dahlstrom E."/>
            <person name="Martens C."/>
            <person name="Bruno D."/>
            <person name="Barbian K."/>
            <person name="Porcella S.F."/>
            <person name="Nash T."/>
        </authorList>
    </citation>
    <scope>NUCLEOTIDE SEQUENCE</scope>
    <source>
        <strain evidence="2">DH</strain>
    </source>
</reference>
<dbReference type="InterPro" id="IPR052798">
    <property type="entry name" value="Giardia_VSA"/>
</dbReference>
<name>V6TD09_GIAIN</name>
<dbReference type="InterPro" id="IPR006212">
    <property type="entry name" value="Furin_repeat"/>
</dbReference>
<reference evidence="1 2" key="2">
    <citation type="journal article" date="2013" name="Genome Biol. Evol.">
        <title>Genome sequencing of Giardia lamblia genotypes A2 and B isolates (DH and GS) and comparative analysis with the genomes of genotypes A1 and E (WB and Pig).</title>
        <authorList>
            <person name="Adam R.D."/>
            <person name="Dahlstrom E.W."/>
            <person name="Martens C.A."/>
            <person name="Bruno D.P."/>
            <person name="Barbian K.D."/>
            <person name="Ricklefs S.M."/>
            <person name="Hernandez M.M."/>
            <person name="Narla N.P."/>
            <person name="Patel R.B."/>
            <person name="Porcella S.F."/>
            <person name="Nash T.E."/>
        </authorList>
    </citation>
    <scope>NUCLEOTIDE SEQUENCE [LARGE SCALE GENOMIC DNA]</scope>
    <source>
        <strain evidence="1 2">DH</strain>
    </source>
</reference>
<comment type="caution">
    <text evidence="1">The sequence shown here is derived from an EMBL/GenBank/DDBJ whole genome shotgun (WGS) entry which is preliminary data.</text>
</comment>
<dbReference type="SMART" id="SM00261">
    <property type="entry name" value="FU"/>
    <property type="match status" value="1"/>
</dbReference>
<dbReference type="AlphaFoldDB" id="V6TD09"/>
<dbReference type="Proteomes" id="UP000018320">
    <property type="component" value="Unassembled WGS sequence"/>
</dbReference>
<dbReference type="InterPro" id="IPR009030">
    <property type="entry name" value="Growth_fac_rcpt_cys_sf"/>
</dbReference>
<dbReference type="PANTHER" id="PTHR23275">
    <property type="entry name" value="CABRIOLET.-RELATED"/>
    <property type="match status" value="1"/>
</dbReference>
<sequence length="256" mass="26028">MAGAGATAEDPLMFQLIPLFVASTIAVTCRSDGNHTATCQTGKCETVGSAEICTGCKAGGVPVDGFCRPPGSPQAAAAGCTKEDGAALDKTAATCEKCGDGYFLFMGGCYKTESQPGSEICTKASDGVCTTCNTKNGLFKNPATTPKPGSECILCHDATGANENKGVKDCLKCTAPTNSPGAATCTECQAGYYKDAKGACVKCHNDCETCSGASQNACTLCAGGKYLKGNECVVAGSCTGTHYTDEATRTCKDVVR</sequence>
<dbReference type="EMBL" id="AHGT01000050">
    <property type="protein sequence ID" value="ESU36297.1"/>
    <property type="molecule type" value="Genomic_DNA"/>
</dbReference>
<gene>
    <name evidence="1" type="ORF">DHA2_152590</name>
</gene>
<evidence type="ECO:0000313" key="2">
    <source>
        <dbReference type="Proteomes" id="UP000018320"/>
    </source>
</evidence>
<dbReference type="PANTHER" id="PTHR23275:SF100">
    <property type="entry name" value="EGF-LIKE DOMAIN-CONTAINING PROTEIN"/>
    <property type="match status" value="1"/>
</dbReference>
<dbReference type="Gene3D" id="2.10.220.10">
    <property type="entry name" value="Hormone Receptor, Insulin-like Growth Factor Receptor 1, Chain A, domain 2"/>
    <property type="match status" value="1"/>
</dbReference>
<dbReference type="VEuPathDB" id="GiardiaDB:DHA2_152590"/>
<evidence type="ECO:0000313" key="1">
    <source>
        <dbReference type="EMBL" id="ESU36297.1"/>
    </source>
</evidence>
<organism evidence="1 2">
    <name type="scientific">Giardia intestinalis</name>
    <name type="common">Giardia lamblia</name>
    <dbReference type="NCBI Taxonomy" id="5741"/>
    <lineage>
        <taxon>Eukaryota</taxon>
        <taxon>Metamonada</taxon>
        <taxon>Diplomonadida</taxon>
        <taxon>Hexamitidae</taxon>
        <taxon>Giardiinae</taxon>
        <taxon>Giardia</taxon>
    </lineage>
</organism>
<protein>
    <submittedName>
        <fullName evidence="1">Variant-specific surface protein</fullName>
    </submittedName>
</protein>
<accession>V6TD09</accession>
<dbReference type="VEuPathDB" id="GiardiaDB:GL50803_00137620"/>